<reference evidence="1" key="2">
    <citation type="submission" date="2021-08" db="EMBL/GenBank/DDBJ databases">
        <authorList>
            <person name="Eriksson T."/>
        </authorList>
    </citation>
    <scope>NUCLEOTIDE SEQUENCE</scope>
    <source>
        <strain evidence="1">Stoneville</strain>
        <tissue evidence="1">Whole head</tissue>
    </source>
</reference>
<accession>A0A8J6HMR4</accession>
<evidence type="ECO:0000313" key="1">
    <source>
        <dbReference type="EMBL" id="KAH0817093.1"/>
    </source>
</evidence>
<dbReference type="Proteomes" id="UP000719412">
    <property type="component" value="Unassembled WGS sequence"/>
</dbReference>
<gene>
    <name evidence="1" type="ORF">GEV33_005695</name>
</gene>
<organism evidence="1 2">
    <name type="scientific">Tenebrio molitor</name>
    <name type="common">Yellow mealworm beetle</name>
    <dbReference type="NCBI Taxonomy" id="7067"/>
    <lineage>
        <taxon>Eukaryota</taxon>
        <taxon>Metazoa</taxon>
        <taxon>Ecdysozoa</taxon>
        <taxon>Arthropoda</taxon>
        <taxon>Hexapoda</taxon>
        <taxon>Insecta</taxon>
        <taxon>Pterygota</taxon>
        <taxon>Neoptera</taxon>
        <taxon>Endopterygota</taxon>
        <taxon>Coleoptera</taxon>
        <taxon>Polyphaga</taxon>
        <taxon>Cucujiformia</taxon>
        <taxon>Tenebrionidae</taxon>
        <taxon>Tenebrio</taxon>
    </lineage>
</organism>
<keyword evidence="2" id="KW-1185">Reference proteome</keyword>
<sequence>MECSPIHDDNERNSTCETASIASDLTRMCVSDEEDKLVLVLEKN</sequence>
<protein>
    <submittedName>
        <fullName evidence="1">Uncharacterized protein</fullName>
    </submittedName>
</protein>
<comment type="caution">
    <text evidence="1">The sequence shown here is derived from an EMBL/GenBank/DDBJ whole genome shotgun (WGS) entry which is preliminary data.</text>
</comment>
<name>A0A8J6HMR4_TENMO</name>
<evidence type="ECO:0000313" key="2">
    <source>
        <dbReference type="Proteomes" id="UP000719412"/>
    </source>
</evidence>
<dbReference type="AlphaFoldDB" id="A0A8J6HMR4"/>
<reference evidence="1" key="1">
    <citation type="journal article" date="2020" name="J Insects Food Feed">
        <title>The yellow mealworm (Tenebrio molitor) genome: a resource for the emerging insects as food and feed industry.</title>
        <authorList>
            <person name="Eriksson T."/>
            <person name="Andere A."/>
            <person name="Kelstrup H."/>
            <person name="Emery V."/>
            <person name="Picard C."/>
        </authorList>
    </citation>
    <scope>NUCLEOTIDE SEQUENCE</scope>
    <source>
        <strain evidence="1">Stoneville</strain>
        <tissue evidence="1">Whole head</tissue>
    </source>
</reference>
<proteinExistence type="predicted"/>
<dbReference type="EMBL" id="JABDTM020020316">
    <property type="protein sequence ID" value="KAH0817093.1"/>
    <property type="molecule type" value="Genomic_DNA"/>
</dbReference>